<evidence type="ECO:0000313" key="6">
    <source>
        <dbReference type="Proteomes" id="UP000265566"/>
    </source>
</evidence>
<evidence type="ECO:0000313" key="4">
    <source>
        <dbReference type="EnsemblPlants" id="AES72680"/>
    </source>
</evidence>
<evidence type="ECO:0000256" key="1">
    <source>
        <dbReference type="SAM" id="MobiDB-lite"/>
    </source>
</evidence>
<feature type="compositionally biased region" description="Basic and acidic residues" evidence="1">
    <location>
        <begin position="74"/>
        <end position="92"/>
    </location>
</feature>
<reference evidence="6" key="4">
    <citation type="journal article" date="2018" name="Nat. Plants">
        <title>Whole-genome landscape of Medicago truncatula symbiotic genes.</title>
        <authorList>
            <person name="Pecrix Y."/>
            <person name="Staton S.E."/>
            <person name="Sallet E."/>
            <person name="Lelandais-Briere C."/>
            <person name="Moreau S."/>
            <person name="Carrere S."/>
            <person name="Blein T."/>
            <person name="Jardinaud M.F."/>
            <person name="Latrasse D."/>
            <person name="Zouine M."/>
            <person name="Zahm M."/>
            <person name="Kreplak J."/>
            <person name="Mayjonade B."/>
            <person name="Satge C."/>
            <person name="Perez M."/>
            <person name="Cauet S."/>
            <person name="Marande W."/>
            <person name="Chantry-Darmon C."/>
            <person name="Lopez-Roques C."/>
            <person name="Bouchez O."/>
            <person name="Berard A."/>
            <person name="Debelle F."/>
            <person name="Munos S."/>
            <person name="Bendahmane A."/>
            <person name="Berges H."/>
            <person name="Niebel A."/>
            <person name="Buitink J."/>
            <person name="Frugier F."/>
            <person name="Benhamed M."/>
            <person name="Crespi M."/>
            <person name="Gouzy J."/>
            <person name="Gamas P."/>
        </authorList>
    </citation>
    <scope>NUCLEOTIDE SEQUENCE [LARGE SCALE GENOMIC DNA]</scope>
    <source>
        <strain evidence="6">cv. Jemalong A17</strain>
    </source>
</reference>
<reference evidence="3" key="5">
    <citation type="journal article" date="2018" name="Nat. Plants">
        <title>Whole-genome landscape of Medicago truncatula symbiotic genes.</title>
        <authorList>
            <person name="Pecrix Y."/>
            <person name="Gamas P."/>
            <person name="Carrere S."/>
        </authorList>
    </citation>
    <scope>NUCLEOTIDE SEQUENCE</scope>
    <source>
        <tissue evidence="3">Leaves</tissue>
    </source>
</reference>
<dbReference type="Proteomes" id="UP000265566">
    <property type="component" value="Chromosome 3"/>
</dbReference>
<keyword evidence="5" id="KW-1185">Reference proteome</keyword>
<dbReference type="OMA" id="TEDPAHA"/>
<protein>
    <submittedName>
        <fullName evidence="2 4">Uncharacterized protein</fullName>
    </submittedName>
</protein>
<evidence type="ECO:0000313" key="3">
    <source>
        <dbReference type="EMBL" id="RHN69762.1"/>
    </source>
</evidence>
<reference evidence="2 5" key="2">
    <citation type="journal article" date="2014" name="BMC Genomics">
        <title>An improved genome release (version Mt4.0) for the model legume Medicago truncatula.</title>
        <authorList>
            <person name="Tang H."/>
            <person name="Krishnakumar V."/>
            <person name="Bidwell S."/>
            <person name="Rosen B."/>
            <person name="Chan A."/>
            <person name="Zhou S."/>
            <person name="Gentzbittel L."/>
            <person name="Childs K.L."/>
            <person name="Yandell M."/>
            <person name="Gundlach H."/>
            <person name="Mayer K.F."/>
            <person name="Schwartz D.C."/>
            <person name="Town C.D."/>
        </authorList>
    </citation>
    <scope>GENOME REANNOTATION</scope>
    <source>
        <strain evidence="4 5">cv. Jemalong A17</strain>
    </source>
</reference>
<evidence type="ECO:0000313" key="5">
    <source>
        <dbReference type="Proteomes" id="UP000002051"/>
    </source>
</evidence>
<proteinExistence type="predicted"/>
<dbReference type="Proteomes" id="UP000002051">
    <property type="component" value="Chromosome 3"/>
</dbReference>
<organism evidence="2 5">
    <name type="scientific">Medicago truncatula</name>
    <name type="common">Barrel medic</name>
    <name type="synonym">Medicago tribuloides</name>
    <dbReference type="NCBI Taxonomy" id="3880"/>
    <lineage>
        <taxon>Eukaryota</taxon>
        <taxon>Viridiplantae</taxon>
        <taxon>Streptophyta</taxon>
        <taxon>Embryophyta</taxon>
        <taxon>Tracheophyta</taxon>
        <taxon>Spermatophyta</taxon>
        <taxon>Magnoliopsida</taxon>
        <taxon>eudicotyledons</taxon>
        <taxon>Gunneridae</taxon>
        <taxon>Pentapetalae</taxon>
        <taxon>rosids</taxon>
        <taxon>fabids</taxon>
        <taxon>Fabales</taxon>
        <taxon>Fabaceae</taxon>
        <taxon>Papilionoideae</taxon>
        <taxon>50 kb inversion clade</taxon>
        <taxon>NPAAA clade</taxon>
        <taxon>Hologalegina</taxon>
        <taxon>IRL clade</taxon>
        <taxon>Trifolieae</taxon>
        <taxon>Medicago</taxon>
    </lineage>
</organism>
<dbReference type="HOGENOM" id="CLU_2531953_0_0_1"/>
<dbReference type="Gramene" id="rna18275">
    <property type="protein sequence ID" value="RHN69762.1"/>
    <property type="gene ID" value="gene18275"/>
</dbReference>
<reference evidence="2 5" key="1">
    <citation type="journal article" date="2011" name="Nature">
        <title>The Medicago genome provides insight into the evolution of rhizobial symbioses.</title>
        <authorList>
            <person name="Young N.D."/>
            <person name="Debelle F."/>
            <person name="Oldroyd G.E."/>
            <person name="Geurts R."/>
            <person name="Cannon S.B."/>
            <person name="Udvardi M.K."/>
            <person name="Benedito V.A."/>
            <person name="Mayer K.F."/>
            <person name="Gouzy J."/>
            <person name="Schoof H."/>
            <person name="Van de Peer Y."/>
            <person name="Proost S."/>
            <person name="Cook D.R."/>
            <person name="Meyers B.C."/>
            <person name="Spannagl M."/>
            <person name="Cheung F."/>
            <person name="De Mita S."/>
            <person name="Krishnakumar V."/>
            <person name="Gundlach H."/>
            <person name="Zhou S."/>
            <person name="Mudge J."/>
            <person name="Bharti A.K."/>
            <person name="Murray J.D."/>
            <person name="Naoumkina M.A."/>
            <person name="Rosen B."/>
            <person name="Silverstein K.A."/>
            <person name="Tang H."/>
            <person name="Rombauts S."/>
            <person name="Zhao P.X."/>
            <person name="Zhou P."/>
            <person name="Barbe V."/>
            <person name="Bardou P."/>
            <person name="Bechner M."/>
            <person name="Bellec A."/>
            <person name="Berger A."/>
            <person name="Berges H."/>
            <person name="Bidwell S."/>
            <person name="Bisseling T."/>
            <person name="Choisne N."/>
            <person name="Couloux A."/>
            <person name="Denny R."/>
            <person name="Deshpande S."/>
            <person name="Dai X."/>
            <person name="Doyle J.J."/>
            <person name="Dudez A.M."/>
            <person name="Farmer A.D."/>
            <person name="Fouteau S."/>
            <person name="Franken C."/>
            <person name="Gibelin C."/>
            <person name="Gish J."/>
            <person name="Goldstein S."/>
            <person name="Gonzalez A.J."/>
            <person name="Green P.J."/>
            <person name="Hallab A."/>
            <person name="Hartog M."/>
            <person name="Hua A."/>
            <person name="Humphray S.J."/>
            <person name="Jeong D.H."/>
            <person name="Jing Y."/>
            <person name="Jocker A."/>
            <person name="Kenton S.M."/>
            <person name="Kim D.J."/>
            <person name="Klee K."/>
            <person name="Lai H."/>
            <person name="Lang C."/>
            <person name="Lin S."/>
            <person name="Macmil S.L."/>
            <person name="Magdelenat G."/>
            <person name="Matthews L."/>
            <person name="McCorrison J."/>
            <person name="Monaghan E.L."/>
            <person name="Mun J.H."/>
            <person name="Najar F.Z."/>
            <person name="Nicholson C."/>
            <person name="Noirot C."/>
            <person name="O'Bleness M."/>
            <person name="Paule C.R."/>
            <person name="Poulain J."/>
            <person name="Prion F."/>
            <person name="Qin B."/>
            <person name="Qu C."/>
            <person name="Retzel E.F."/>
            <person name="Riddle C."/>
            <person name="Sallet E."/>
            <person name="Samain S."/>
            <person name="Samson N."/>
            <person name="Sanders I."/>
            <person name="Saurat O."/>
            <person name="Scarpelli C."/>
            <person name="Schiex T."/>
            <person name="Segurens B."/>
            <person name="Severin A.J."/>
            <person name="Sherrier D.J."/>
            <person name="Shi R."/>
            <person name="Sims S."/>
            <person name="Singer S.R."/>
            <person name="Sinharoy S."/>
            <person name="Sterck L."/>
            <person name="Viollet A."/>
            <person name="Wang B.B."/>
            <person name="Wang K."/>
            <person name="Wang M."/>
            <person name="Wang X."/>
            <person name="Warfsmann J."/>
            <person name="Weissenbach J."/>
            <person name="White D.D."/>
            <person name="White J.D."/>
            <person name="Wiley G.B."/>
            <person name="Wincker P."/>
            <person name="Xing Y."/>
            <person name="Yang L."/>
            <person name="Yao Z."/>
            <person name="Ying F."/>
            <person name="Zhai J."/>
            <person name="Zhou L."/>
            <person name="Zuber A."/>
            <person name="Denarie J."/>
            <person name="Dixon R.A."/>
            <person name="May G.D."/>
            <person name="Schwartz D.C."/>
            <person name="Rogers J."/>
            <person name="Quetier F."/>
            <person name="Town C.D."/>
            <person name="Roe B.A."/>
        </authorList>
    </citation>
    <scope>NUCLEOTIDE SEQUENCE [LARGE SCALE GENOMIC DNA]</scope>
    <source>
        <strain evidence="2">A17</strain>
        <strain evidence="4 5">cv. Jemalong A17</strain>
    </source>
</reference>
<dbReference type="EMBL" id="PSQE01000003">
    <property type="protein sequence ID" value="RHN69762.1"/>
    <property type="molecule type" value="Genomic_DNA"/>
</dbReference>
<gene>
    <name evidence="2" type="ordered locus">MTR_3g093260</name>
    <name evidence="3" type="ORF">MtrunA17_Chr3g0128291</name>
</gene>
<dbReference type="EMBL" id="CM001219">
    <property type="protein sequence ID" value="AES72680.1"/>
    <property type="molecule type" value="Genomic_DNA"/>
</dbReference>
<feature type="region of interest" description="Disordered" evidence="1">
    <location>
        <begin position="1"/>
        <end position="98"/>
    </location>
</feature>
<accession>G7J9N8</accession>
<reference evidence="4" key="3">
    <citation type="submission" date="2015-04" db="UniProtKB">
        <authorList>
            <consortium name="EnsemblPlants"/>
        </authorList>
    </citation>
    <scope>IDENTIFICATION</scope>
    <source>
        <strain evidence="4">cv. Jemalong A17</strain>
    </source>
</reference>
<sequence length="98" mass="10322">MGGCVSTPKDFAVNEGEAPVEVPTSPKKADGETVAQENSQEVVEKKDEPLVNSSEPEEKAVESNPGEAATVTAEAEKTELAPVEEPKADETNKNLVTL</sequence>
<evidence type="ECO:0000313" key="2">
    <source>
        <dbReference type="EMBL" id="AES72680.1"/>
    </source>
</evidence>
<dbReference type="PaxDb" id="3880-AES72680"/>
<dbReference type="AlphaFoldDB" id="G7J9N8"/>
<name>G7J9N8_MEDTR</name>
<dbReference type="EnsemblPlants" id="AES72680">
    <property type="protein sequence ID" value="AES72680"/>
    <property type="gene ID" value="MTR_3g093260"/>
</dbReference>